<evidence type="ECO:0000313" key="4">
    <source>
        <dbReference type="Proteomes" id="UP000192534"/>
    </source>
</evidence>
<evidence type="ECO:0000256" key="1">
    <source>
        <dbReference type="SAM" id="MobiDB-lite"/>
    </source>
</evidence>
<name>A0A1X0IT31_MYCRH</name>
<keyword evidence="4" id="KW-1185">Reference proteome</keyword>
<proteinExistence type="predicted"/>
<evidence type="ECO:0000256" key="2">
    <source>
        <dbReference type="SAM" id="Phobius"/>
    </source>
</evidence>
<organism evidence="3 4">
    <name type="scientific">Mycolicibacterium rhodesiae</name>
    <name type="common">Mycobacterium rhodesiae</name>
    <dbReference type="NCBI Taxonomy" id="36814"/>
    <lineage>
        <taxon>Bacteria</taxon>
        <taxon>Bacillati</taxon>
        <taxon>Actinomycetota</taxon>
        <taxon>Actinomycetes</taxon>
        <taxon>Mycobacteriales</taxon>
        <taxon>Mycobacteriaceae</taxon>
        <taxon>Mycolicibacterium</taxon>
    </lineage>
</organism>
<keyword evidence="2" id="KW-0812">Transmembrane</keyword>
<keyword evidence="2" id="KW-0472">Membrane</keyword>
<evidence type="ECO:0000313" key="3">
    <source>
        <dbReference type="EMBL" id="ORB51697.1"/>
    </source>
</evidence>
<feature type="region of interest" description="Disordered" evidence="1">
    <location>
        <begin position="74"/>
        <end position="100"/>
    </location>
</feature>
<keyword evidence="2" id="KW-1133">Transmembrane helix</keyword>
<dbReference type="EMBL" id="MVIH01000007">
    <property type="protein sequence ID" value="ORB51697.1"/>
    <property type="molecule type" value="Genomic_DNA"/>
</dbReference>
<dbReference type="Proteomes" id="UP000192534">
    <property type="component" value="Unassembled WGS sequence"/>
</dbReference>
<comment type="caution">
    <text evidence="3">The sequence shown here is derived from an EMBL/GenBank/DDBJ whole genome shotgun (WGS) entry which is preliminary data.</text>
</comment>
<gene>
    <name evidence="3" type="ORF">BST42_16115</name>
</gene>
<feature type="compositionally biased region" description="Low complexity" evidence="1">
    <location>
        <begin position="89"/>
        <end position="100"/>
    </location>
</feature>
<dbReference type="AlphaFoldDB" id="A0A1X0IT31"/>
<reference evidence="3 4" key="1">
    <citation type="submission" date="2016-12" db="EMBL/GenBank/DDBJ databases">
        <title>The new phylogeny of genus Mycobacterium.</title>
        <authorList>
            <person name="Tortoli E."/>
            <person name="Trovato A."/>
            <person name="Cirillo D.M."/>
        </authorList>
    </citation>
    <scope>NUCLEOTIDE SEQUENCE [LARGE SCALE GENOMIC DNA]</scope>
    <source>
        <strain evidence="3 4">DSM 44223</strain>
    </source>
</reference>
<accession>A0A1X0IT31</accession>
<protein>
    <submittedName>
        <fullName evidence="3">Uncharacterized protein</fullName>
    </submittedName>
</protein>
<feature type="transmembrane region" description="Helical" evidence="2">
    <location>
        <begin position="12"/>
        <end position="33"/>
    </location>
</feature>
<sequence length="135" mass="14130">MVEVDELSVVVWSPVAGVLVATVVVAVVVAPLAADDGLGTADGCLTDGRFRADPAVVVVRVDFEEVPASLAELALDPESGEPPAGAADATPCPVATASPTPTAAARIPLRAARCRLRATCFRWRAARFRWRPTRL</sequence>